<feature type="compositionally biased region" description="Polar residues" evidence="5">
    <location>
        <begin position="40"/>
        <end position="68"/>
    </location>
</feature>
<dbReference type="InterPro" id="IPR045058">
    <property type="entry name" value="GIMA/IAN/Toc"/>
</dbReference>
<organism evidence="7 8">
    <name type="scientific">Elysia crispata</name>
    <name type="common">lettuce slug</name>
    <dbReference type="NCBI Taxonomy" id="231223"/>
    <lineage>
        <taxon>Eukaryota</taxon>
        <taxon>Metazoa</taxon>
        <taxon>Spiralia</taxon>
        <taxon>Lophotrochozoa</taxon>
        <taxon>Mollusca</taxon>
        <taxon>Gastropoda</taxon>
        <taxon>Heterobranchia</taxon>
        <taxon>Euthyneura</taxon>
        <taxon>Panpulmonata</taxon>
        <taxon>Sacoglossa</taxon>
        <taxon>Placobranchoidea</taxon>
        <taxon>Plakobranchidae</taxon>
        <taxon>Elysia</taxon>
    </lineage>
</organism>
<sequence length="505" mass="56818">MSVQAAENKVEAMDTEGFARTPQMQTNGTTPMTCGDLTETKASTEGSSNKALSSDVNPQNLAGKASGTSVATTSDLDLLLVGKSGVGKSATGNSILGRKVFKSSASLNSETDKISSDVSKVRSKIIKVVDGPGVGDTRMDTDEGIRVFVDSMEHAMITNPAGYHAFLLVIRFGTRFTQEDIDTIALLKKVFGPDFVKNYCILVVTCGDMFKYEAEENGIDFDQWVHQQTGAMAELVMECQDRVILFDNVTKKQEEKVAQIDKLLELIGRLNNNGKRYTDANFQCAFEARKKVIAESKIPIARDETLQAITLLMQELGEIRGKGAESEDIETTEAIVKDLEKLSERAAFLMKDVMEQDKGTGALKDLIQSVETVEKSITSSRELHCMALQSRKKQKQSETEVSSRLKDLKMQMESTTTEDEKRRLMEENEILKHQLIQMKEKSFKERSEFEQRQREAWRNYEYSQSMLYTHQRQRENTIIDGLRIIFEVTVRPVKKLWKMVKTALF</sequence>
<proteinExistence type="inferred from homology"/>
<dbReference type="SUPFAM" id="SSF52540">
    <property type="entry name" value="P-loop containing nucleoside triphosphate hydrolases"/>
    <property type="match status" value="1"/>
</dbReference>
<dbReference type="Gene3D" id="3.40.50.300">
    <property type="entry name" value="P-loop containing nucleotide triphosphate hydrolases"/>
    <property type="match status" value="1"/>
</dbReference>
<feature type="compositionally biased region" description="Polar residues" evidence="5">
    <location>
        <begin position="22"/>
        <end position="32"/>
    </location>
</feature>
<dbReference type="EMBL" id="JAWDGP010001837">
    <property type="protein sequence ID" value="KAK3787813.1"/>
    <property type="molecule type" value="Genomic_DNA"/>
</dbReference>
<dbReference type="PANTHER" id="PTHR10903:SF184">
    <property type="entry name" value="GTP-BINDING PROTEIN A"/>
    <property type="match status" value="1"/>
</dbReference>
<dbReference type="PROSITE" id="PS51720">
    <property type="entry name" value="G_AIG1"/>
    <property type="match status" value="1"/>
</dbReference>
<feature type="coiled-coil region" evidence="4">
    <location>
        <begin position="414"/>
        <end position="441"/>
    </location>
</feature>
<evidence type="ECO:0000313" key="8">
    <source>
        <dbReference type="Proteomes" id="UP001283361"/>
    </source>
</evidence>
<dbReference type="AlphaFoldDB" id="A0AAE1DZZ7"/>
<evidence type="ECO:0000259" key="6">
    <source>
        <dbReference type="PROSITE" id="PS51720"/>
    </source>
</evidence>
<evidence type="ECO:0000313" key="7">
    <source>
        <dbReference type="EMBL" id="KAK3787813.1"/>
    </source>
</evidence>
<keyword evidence="2" id="KW-0547">Nucleotide-binding</keyword>
<dbReference type="InterPro" id="IPR006703">
    <property type="entry name" value="G_AIG1"/>
</dbReference>
<evidence type="ECO:0000256" key="2">
    <source>
        <dbReference type="ARBA" id="ARBA00022741"/>
    </source>
</evidence>
<dbReference type="FunFam" id="3.40.50.300:FF:000840">
    <property type="entry name" value="Immune-associated nucleotide-binding protein 9"/>
    <property type="match status" value="1"/>
</dbReference>
<evidence type="ECO:0000256" key="1">
    <source>
        <dbReference type="ARBA" id="ARBA00008535"/>
    </source>
</evidence>
<reference evidence="7" key="1">
    <citation type="journal article" date="2023" name="G3 (Bethesda)">
        <title>A reference genome for the long-term kleptoplast-retaining sea slug Elysia crispata morphotype clarki.</title>
        <authorList>
            <person name="Eastman K.E."/>
            <person name="Pendleton A.L."/>
            <person name="Shaikh M.A."/>
            <person name="Suttiyut T."/>
            <person name="Ogas R."/>
            <person name="Tomko P."/>
            <person name="Gavelis G."/>
            <person name="Widhalm J.R."/>
            <person name="Wisecaver J.H."/>
        </authorList>
    </citation>
    <scope>NUCLEOTIDE SEQUENCE</scope>
    <source>
        <strain evidence="7">ECLA1</strain>
    </source>
</reference>
<feature type="region of interest" description="Disordered" evidence="5">
    <location>
        <begin position="1"/>
        <end position="68"/>
    </location>
</feature>
<dbReference type="GO" id="GO:0005525">
    <property type="term" value="F:GTP binding"/>
    <property type="evidence" value="ECO:0007669"/>
    <property type="project" value="UniProtKB-KW"/>
</dbReference>
<comment type="similarity">
    <text evidence="1">Belongs to the TRAFAC class TrmE-Era-EngA-EngB-Septin-like GTPase superfamily. AIG1/Toc34/Toc159-like paraseptin GTPase family. IAN subfamily.</text>
</comment>
<keyword evidence="8" id="KW-1185">Reference proteome</keyword>
<feature type="domain" description="AIG1-type G" evidence="6">
    <location>
        <begin position="73"/>
        <end position="286"/>
    </location>
</feature>
<dbReference type="PANTHER" id="PTHR10903">
    <property type="entry name" value="GTPASE, IMAP FAMILY MEMBER-RELATED"/>
    <property type="match status" value="1"/>
</dbReference>
<protein>
    <recommendedName>
        <fullName evidence="6">AIG1-type G domain-containing protein</fullName>
    </recommendedName>
</protein>
<keyword evidence="3" id="KW-0342">GTP-binding</keyword>
<dbReference type="InterPro" id="IPR027417">
    <property type="entry name" value="P-loop_NTPase"/>
</dbReference>
<dbReference type="Pfam" id="PF04548">
    <property type="entry name" value="AIG1"/>
    <property type="match status" value="1"/>
</dbReference>
<name>A0AAE1DZZ7_9GAST</name>
<comment type="caution">
    <text evidence="7">The sequence shown here is derived from an EMBL/GenBank/DDBJ whole genome shotgun (WGS) entry which is preliminary data.</text>
</comment>
<evidence type="ECO:0000256" key="5">
    <source>
        <dbReference type="SAM" id="MobiDB-lite"/>
    </source>
</evidence>
<keyword evidence="4" id="KW-0175">Coiled coil</keyword>
<gene>
    <name evidence="7" type="ORF">RRG08_038515</name>
</gene>
<evidence type="ECO:0000256" key="4">
    <source>
        <dbReference type="SAM" id="Coils"/>
    </source>
</evidence>
<accession>A0AAE1DZZ7</accession>
<evidence type="ECO:0000256" key="3">
    <source>
        <dbReference type="ARBA" id="ARBA00023134"/>
    </source>
</evidence>
<dbReference type="Proteomes" id="UP001283361">
    <property type="component" value="Unassembled WGS sequence"/>
</dbReference>